<dbReference type="InterPro" id="IPR006597">
    <property type="entry name" value="Sel1-like"/>
</dbReference>
<dbReference type="Pfam" id="PF08238">
    <property type="entry name" value="Sel1"/>
    <property type="match status" value="7"/>
</dbReference>
<evidence type="ECO:0000256" key="1">
    <source>
        <dbReference type="SAM" id="MobiDB-lite"/>
    </source>
</evidence>
<reference evidence="3" key="3">
    <citation type="submission" date="2025-09" db="UniProtKB">
        <authorList>
            <consortium name="Ensembl"/>
        </authorList>
    </citation>
    <scope>IDENTIFICATION</scope>
</reference>
<keyword evidence="4" id="KW-1185">Reference proteome</keyword>
<reference evidence="3" key="2">
    <citation type="submission" date="2025-08" db="UniProtKB">
        <authorList>
            <consortium name="Ensembl"/>
        </authorList>
    </citation>
    <scope>IDENTIFICATION</scope>
</reference>
<dbReference type="InterPro" id="IPR042756">
    <property type="entry name" value="Sel-1L3"/>
</dbReference>
<dbReference type="InterPro" id="IPR011990">
    <property type="entry name" value="TPR-like_helical_dom_sf"/>
</dbReference>
<dbReference type="eggNOG" id="KOG1550">
    <property type="taxonomic scope" value="Eukaryota"/>
</dbReference>
<name>H9GL79_ANOCA</name>
<dbReference type="HOGENOM" id="CLU_011209_0_0_1"/>
<dbReference type="AlphaFoldDB" id="H9GL79"/>
<feature type="transmembrane region" description="Helical" evidence="2">
    <location>
        <begin position="1103"/>
        <end position="1123"/>
    </location>
</feature>
<feature type="transmembrane region" description="Helical" evidence="2">
    <location>
        <begin position="20"/>
        <end position="42"/>
    </location>
</feature>
<keyword evidence="2" id="KW-1133">Transmembrane helix</keyword>
<dbReference type="InterPro" id="IPR013320">
    <property type="entry name" value="ConA-like_dom_sf"/>
</dbReference>
<dbReference type="Gene3D" id="1.25.40.10">
    <property type="entry name" value="Tetratricopeptide repeat domain"/>
    <property type="match status" value="2"/>
</dbReference>
<dbReference type="SMART" id="SM00671">
    <property type="entry name" value="SEL1"/>
    <property type="match status" value="8"/>
</dbReference>
<dbReference type="PANTHER" id="PTHR44444">
    <property type="entry name" value="PROTEIN SEL-1 HOMOLOG 3"/>
    <property type="match status" value="1"/>
</dbReference>
<protein>
    <submittedName>
        <fullName evidence="3">SEL1L family member 3</fullName>
    </submittedName>
</protein>
<dbReference type="SUPFAM" id="SSF81901">
    <property type="entry name" value="HCP-like"/>
    <property type="match status" value="3"/>
</dbReference>
<keyword evidence="2" id="KW-0812">Transmembrane</keyword>
<reference evidence="3" key="1">
    <citation type="submission" date="2009-12" db="EMBL/GenBank/DDBJ databases">
        <title>The Genome Sequence of Anolis carolinensis (Green Anole Lizard).</title>
        <authorList>
            <consortium name="The Genome Sequencing Platform"/>
            <person name="Di Palma F."/>
            <person name="Alfoldi J."/>
            <person name="Heiman D."/>
            <person name="Young S."/>
            <person name="Grabherr M."/>
            <person name="Johnson J."/>
            <person name="Lander E.S."/>
            <person name="Lindblad-Toh K."/>
        </authorList>
    </citation>
    <scope>NUCLEOTIDE SEQUENCE [LARGE SCALE GENOMIC DNA]</scope>
    <source>
        <strain evidence="3">JBL SC #1</strain>
    </source>
</reference>
<dbReference type="PANTHER" id="PTHR44444:SF1">
    <property type="entry name" value="PROTEIN SEL-1 HOMOLOG 3"/>
    <property type="match status" value="1"/>
</dbReference>
<dbReference type="GeneTree" id="ENSGT00940000159983"/>
<dbReference type="Proteomes" id="UP000001646">
    <property type="component" value="Unplaced"/>
</dbReference>
<proteinExistence type="predicted"/>
<feature type="region of interest" description="Disordered" evidence="1">
    <location>
        <begin position="1138"/>
        <end position="1182"/>
    </location>
</feature>
<dbReference type="STRING" id="28377.ENSACAP00000014270"/>
<evidence type="ECO:0000256" key="2">
    <source>
        <dbReference type="SAM" id="Phobius"/>
    </source>
</evidence>
<dbReference type="InParanoid" id="H9GL79"/>
<accession>H9GL79</accession>
<evidence type="ECO:0000313" key="4">
    <source>
        <dbReference type="Proteomes" id="UP000001646"/>
    </source>
</evidence>
<evidence type="ECO:0000313" key="3">
    <source>
        <dbReference type="Ensembl" id="ENSACAP00000014270.4"/>
    </source>
</evidence>
<dbReference type="Ensembl" id="ENSACAT00000014563.4">
    <property type="protein sequence ID" value="ENSACAP00000014270.4"/>
    <property type="gene ID" value="ENSACAG00000014494.4"/>
</dbReference>
<gene>
    <name evidence="3" type="primary">SEL1L3</name>
</gene>
<sequence length="1182" mass="134067">MSAGGARKTGPELEQRAFGWLWLHLPSLGGPSCFLLLLLFALGGMSRKQDLLPPPWPDFQGGDAVGTAMESLAPSPAPLPARFRSSSNLGFLALHKRCLLLLLLLLKYEPSLGKKTFLTTPVILQPDDSVFYEDFIHLNVLDKRVRNDTEISVTYLCSKPCIVTIEAIASLEFRTGVSVYKKSWENNNHLHTTWNQTVNLTFPSSMVFRDDFVIKHSLIVHTVILYAWLSHKQARVPHAKQEEGYLQAIARDYTLLDIVPPFERPHKDHKVCLKWSLEYTWRLQANRIPWCPHETDAVEILNFPYASSGEMAGLVKKFPKFKNRELERIRKRQISSPNFTVSIWLYLLHYCKKPLCGILYFIDSKEMYGSPAVFLNDEGCVHIQMHLVNGEDTAVKTTFSLPLKQWLRLDLSVNGEQIEIRSVGTNLKIHQHEIFHFREDFYYNDTSGYLALGGSTYSPGIEGYFGTVKYYRLHGLETERISNPFFSNEVLKRIDAYHQKCPAIQSIASKYGFTLRQGEEEQKCIRDNYYLEMKNKYGGNLKCAEIIWEKELIGKHNSMSRQLQKADLQLPEAIFGRKLFVTTLQNLSKDDGLHYINSSLQSLMDSSCLGYHRASYVLGVIFEIGLGMPTDPLQGLLYSLVAAQGGDRLALMNLGYKHYQGINDYPRDLELSYAYYSDVAVKTPHDQNTAEGDQAFVEPVRLQDDELLKAQTRESGDLFMWLKHEAKRGDAAAQQRLGQMLFWGQQGVGKNHKAAVEWYAKGALETGDPTSLYDYSIVLFKGQGVKKNKRRALQLMKKAASKGLPQAVNGLGWYYHNFQRDYAKAAKYWLKAEAMGSPEASFNLGVLYLDGIYPGQTGRNHTVAADYFYKAAEGGHMEGTLRCSQYYISGNLARFPRDPEKAVVWAKFVAEKNGYLGHVIRKALNAYLDLSWHEALLYYIFAAETGIEVSQTNLAHLCEEQANLAKTYLATDCVWRYYNFSVFQSNAPTFAYLKVGDFYYYGYQNQSRDLDMSIQMYSQAALNGDAQGFYNLATLLEEGYSIPSDILDHLEICRSLHTSNTALRQQLYERCCSLSNQESISPCTFALLYFHLRIFCSVWHSSLIYFLGSFLAFALVAFVIQCFQRLLRIRSQVSSICGEVPTDCSSPDESTKASGMAEPEVHPVPNNGEEADLNPQRPSSSS</sequence>
<dbReference type="Bgee" id="ENSACAG00000014494">
    <property type="expression patterns" value="Expressed in kidney and 5 other cell types or tissues"/>
</dbReference>
<keyword evidence="2" id="KW-0472">Membrane</keyword>
<dbReference type="SUPFAM" id="SSF49899">
    <property type="entry name" value="Concanavalin A-like lectins/glucanases"/>
    <property type="match status" value="1"/>
</dbReference>
<organism evidence="3 4">
    <name type="scientific">Anolis carolinensis</name>
    <name type="common">Green anole</name>
    <name type="synonym">American chameleon</name>
    <dbReference type="NCBI Taxonomy" id="28377"/>
    <lineage>
        <taxon>Eukaryota</taxon>
        <taxon>Metazoa</taxon>
        <taxon>Chordata</taxon>
        <taxon>Craniata</taxon>
        <taxon>Vertebrata</taxon>
        <taxon>Euteleostomi</taxon>
        <taxon>Lepidosauria</taxon>
        <taxon>Squamata</taxon>
        <taxon>Bifurcata</taxon>
        <taxon>Unidentata</taxon>
        <taxon>Episquamata</taxon>
        <taxon>Toxicofera</taxon>
        <taxon>Iguania</taxon>
        <taxon>Dactyloidae</taxon>
        <taxon>Anolis</taxon>
    </lineage>
</organism>